<sequence>MRRHELSDEEWVVIAPLLPNDIRGVKRVDDRRVINGILWRF</sequence>
<reference evidence="2 3" key="1">
    <citation type="submission" date="2020-08" db="EMBL/GenBank/DDBJ databases">
        <title>Genomic Encyclopedia of Type Strains, Phase III (KMG-III): the genomes of soil and plant-associated and newly described type strains.</title>
        <authorList>
            <person name="Whitman W."/>
        </authorList>
    </citation>
    <scope>NUCLEOTIDE SEQUENCE [LARGE SCALE GENOMIC DNA]</scope>
    <source>
        <strain evidence="2 3">CECT 8280</strain>
    </source>
</reference>
<dbReference type="EMBL" id="JACHXX010000002">
    <property type="protein sequence ID" value="MBB3161456.1"/>
    <property type="molecule type" value="Genomic_DNA"/>
</dbReference>
<protein>
    <submittedName>
        <fullName evidence="2">Transposase</fullName>
    </submittedName>
</protein>
<evidence type="ECO:0000313" key="2">
    <source>
        <dbReference type="EMBL" id="MBB3161456.1"/>
    </source>
</evidence>
<proteinExistence type="predicted"/>
<organism evidence="2 3">
    <name type="scientific">Rhizobium laguerreae</name>
    <dbReference type="NCBI Taxonomy" id="1076926"/>
    <lineage>
        <taxon>Bacteria</taxon>
        <taxon>Pseudomonadati</taxon>
        <taxon>Pseudomonadota</taxon>
        <taxon>Alphaproteobacteria</taxon>
        <taxon>Hyphomicrobiales</taxon>
        <taxon>Rhizobiaceae</taxon>
        <taxon>Rhizobium/Agrobacterium group</taxon>
        <taxon>Rhizobium</taxon>
    </lineage>
</organism>
<dbReference type="InterPro" id="IPR025161">
    <property type="entry name" value="IS402-like_dom"/>
</dbReference>
<feature type="domain" description="Insertion element IS402-like" evidence="1">
    <location>
        <begin position="6"/>
        <end position="40"/>
    </location>
</feature>
<keyword evidence="3" id="KW-1185">Reference proteome</keyword>
<accession>A0ABR6G5A0</accession>
<comment type="caution">
    <text evidence="2">The sequence shown here is derived from an EMBL/GenBank/DDBJ whole genome shotgun (WGS) entry which is preliminary data.</text>
</comment>
<dbReference type="Pfam" id="PF13340">
    <property type="entry name" value="DUF4096"/>
    <property type="match status" value="1"/>
</dbReference>
<evidence type="ECO:0000313" key="3">
    <source>
        <dbReference type="Proteomes" id="UP000542811"/>
    </source>
</evidence>
<name>A0ABR6G5A0_9HYPH</name>
<dbReference type="Proteomes" id="UP000542811">
    <property type="component" value="Unassembled WGS sequence"/>
</dbReference>
<evidence type="ECO:0000259" key="1">
    <source>
        <dbReference type="Pfam" id="PF13340"/>
    </source>
</evidence>
<gene>
    <name evidence="2" type="ORF">FHS25_001905</name>
</gene>